<evidence type="ECO:0000256" key="4">
    <source>
        <dbReference type="ARBA" id="ARBA00022695"/>
    </source>
</evidence>
<dbReference type="Gene3D" id="3.40.50.300">
    <property type="entry name" value="P-loop containing nucleotide triphosphate hydrolases"/>
    <property type="match status" value="1"/>
</dbReference>
<keyword evidence="10" id="KW-1185">Reference proteome</keyword>
<dbReference type="PANTHER" id="PTHR11669">
    <property type="entry name" value="REPLICATION FACTOR C / DNA POLYMERASE III GAMMA-TAU SUBUNIT"/>
    <property type="match status" value="1"/>
</dbReference>
<dbReference type="InterPro" id="IPR015199">
    <property type="entry name" value="DNA_pol_III_delta_C"/>
</dbReference>
<dbReference type="InterPro" id="IPR003593">
    <property type="entry name" value="AAA+_ATPase"/>
</dbReference>
<dbReference type="Pfam" id="PF13177">
    <property type="entry name" value="DNA_pol3_delta2"/>
    <property type="match status" value="1"/>
</dbReference>
<dbReference type="InterPro" id="IPR004622">
    <property type="entry name" value="DNA_pol_HolB"/>
</dbReference>
<dbReference type="EMBL" id="CP009245">
    <property type="protein sequence ID" value="APT83884.1"/>
    <property type="molecule type" value="Genomic_DNA"/>
</dbReference>
<dbReference type="GO" id="GO:0003887">
    <property type="term" value="F:DNA-directed DNA polymerase activity"/>
    <property type="evidence" value="ECO:0007669"/>
    <property type="project" value="UniProtKB-KW"/>
</dbReference>
<dbReference type="InterPro" id="IPR027417">
    <property type="entry name" value="P-loop_NTPase"/>
</dbReference>
<dbReference type="SUPFAM" id="SSF52540">
    <property type="entry name" value="P-loop containing nucleoside triphosphate hydrolases"/>
    <property type="match status" value="1"/>
</dbReference>
<sequence>MAVTDVFSTLADGGAVSRTLKAAATSARNKANGTPLGSAMTHSWLFTGPPGSGRSNAAVAFAQALVCTHPDTIGCGECEACRHTASNSHPDVTRIIPQELSIAVDAMRTVITEAAKLPSVAQWRVIIIEDADRLTESAANALLKTVEEPPERTVIILCAPSTDPTDIAVTLRSRCRHLYIPTPSTEAVADLLVRQGIANHQDALLAAAATNGHIGRAKRLATDPKTQNRRARILNLAELIYHGDAAFQEVADIVKAVEAGAKEELAPIEEAEIARLKNALGHGAKGKGTARAIGGTKSEITDLETKQKRRTTRHIRDSLDLALTDLAGLYRDALITNSGATSNLTHPDFKALSTELATKNTLEQLVACLDAISACRESFGHNVPPRIAMNAMVGRLRKACKTS</sequence>
<evidence type="ECO:0000256" key="1">
    <source>
        <dbReference type="ARBA" id="ARBA00012417"/>
    </source>
</evidence>
<dbReference type="OrthoDB" id="9809531at2"/>
<dbReference type="GO" id="GO:0003677">
    <property type="term" value="F:DNA binding"/>
    <property type="evidence" value="ECO:0007669"/>
    <property type="project" value="InterPro"/>
</dbReference>
<evidence type="ECO:0000259" key="8">
    <source>
        <dbReference type="SMART" id="SM00382"/>
    </source>
</evidence>
<dbReference type="GO" id="GO:0006261">
    <property type="term" value="P:DNA-templated DNA replication"/>
    <property type="evidence" value="ECO:0007669"/>
    <property type="project" value="TreeGrafter"/>
</dbReference>
<reference evidence="9 10" key="1">
    <citation type="submission" date="2014-08" db="EMBL/GenBank/DDBJ databases">
        <title>Complete genome sequence of Corynebacterium aquilae S-613T(T) (=DSM 44791(T)), isolated from the choana of a healthy golden eagle.</title>
        <authorList>
            <person name="Ruckert C."/>
            <person name="Albersmeier A."/>
            <person name="Winkler A."/>
            <person name="Kalinowski J."/>
        </authorList>
    </citation>
    <scope>NUCLEOTIDE SEQUENCE [LARGE SCALE GENOMIC DNA]</scope>
    <source>
        <strain evidence="9 10">S-613</strain>
    </source>
</reference>
<evidence type="ECO:0000313" key="9">
    <source>
        <dbReference type="EMBL" id="APT83884.1"/>
    </source>
</evidence>
<dbReference type="InterPro" id="IPR050238">
    <property type="entry name" value="DNA_Rep/Repair_Clamp_Loader"/>
</dbReference>
<feature type="domain" description="AAA+ ATPase" evidence="8">
    <location>
        <begin position="40"/>
        <end position="184"/>
    </location>
</feature>
<keyword evidence="6" id="KW-0239">DNA-directed DNA polymerase</keyword>
<comment type="catalytic activity">
    <reaction evidence="7">
        <text>DNA(n) + a 2'-deoxyribonucleoside 5'-triphosphate = DNA(n+1) + diphosphate</text>
        <dbReference type="Rhea" id="RHEA:22508"/>
        <dbReference type="Rhea" id="RHEA-COMP:17339"/>
        <dbReference type="Rhea" id="RHEA-COMP:17340"/>
        <dbReference type="ChEBI" id="CHEBI:33019"/>
        <dbReference type="ChEBI" id="CHEBI:61560"/>
        <dbReference type="ChEBI" id="CHEBI:173112"/>
        <dbReference type="EC" id="2.7.7.7"/>
    </reaction>
</comment>
<evidence type="ECO:0000256" key="6">
    <source>
        <dbReference type="ARBA" id="ARBA00022932"/>
    </source>
</evidence>
<dbReference type="RefSeq" id="WP_075724438.1">
    <property type="nucleotide sequence ID" value="NZ_CP009245.1"/>
</dbReference>
<dbReference type="AlphaFoldDB" id="A0A1L7CDI5"/>
<dbReference type="NCBIfam" id="TIGR00678">
    <property type="entry name" value="holB"/>
    <property type="match status" value="1"/>
</dbReference>
<keyword evidence="4" id="KW-0548">Nucleotidyltransferase</keyword>
<dbReference type="STRING" id="1431546.CAQU_00970"/>
<evidence type="ECO:0000313" key="10">
    <source>
        <dbReference type="Proteomes" id="UP000185478"/>
    </source>
</evidence>
<name>A0A1L7CDI5_9CORY</name>
<dbReference type="NCBIfam" id="NF005926">
    <property type="entry name" value="PRK07940.1"/>
    <property type="match status" value="1"/>
</dbReference>
<keyword evidence="3" id="KW-0808">Transferase</keyword>
<dbReference type="GO" id="GO:0008408">
    <property type="term" value="F:3'-5' exonuclease activity"/>
    <property type="evidence" value="ECO:0007669"/>
    <property type="project" value="InterPro"/>
</dbReference>
<dbReference type="PANTHER" id="PTHR11669:SF8">
    <property type="entry name" value="DNA POLYMERASE III SUBUNIT DELTA"/>
    <property type="match status" value="1"/>
</dbReference>
<protein>
    <recommendedName>
        <fullName evidence="2">DNA polymerase III subunit delta'</fullName>
        <ecNumber evidence="1">2.7.7.7</ecNumber>
    </recommendedName>
</protein>
<dbReference type="KEGG" id="caqu:CAQU_00970"/>
<dbReference type="SMART" id="SM00382">
    <property type="entry name" value="AAA"/>
    <property type="match status" value="1"/>
</dbReference>
<evidence type="ECO:0000256" key="5">
    <source>
        <dbReference type="ARBA" id="ARBA00022705"/>
    </source>
</evidence>
<dbReference type="Pfam" id="PF09115">
    <property type="entry name" value="DNApol3-delta_C"/>
    <property type="match status" value="1"/>
</dbReference>
<gene>
    <name evidence="9" type="ORF">CAQU_00970</name>
</gene>
<evidence type="ECO:0000256" key="7">
    <source>
        <dbReference type="ARBA" id="ARBA00049244"/>
    </source>
</evidence>
<accession>A0A1L7CDI5</accession>
<keyword evidence="5" id="KW-0235">DNA replication</keyword>
<dbReference type="GO" id="GO:0009360">
    <property type="term" value="C:DNA polymerase III complex"/>
    <property type="evidence" value="ECO:0007669"/>
    <property type="project" value="InterPro"/>
</dbReference>
<dbReference type="Proteomes" id="UP000185478">
    <property type="component" value="Chromosome"/>
</dbReference>
<proteinExistence type="predicted"/>
<evidence type="ECO:0000256" key="3">
    <source>
        <dbReference type="ARBA" id="ARBA00022679"/>
    </source>
</evidence>
<dbReference type="EC" id="2.7.7.7" evidence="1"/>
<organism evidence="9 10">
    <name type="scientific">Corynebacterium aquilae DSM 44791</name>
    <dbReference type="NCBI Taxonomy" id="1431546"/>
    <lineage>
        <taxon>Bacteria</taxon>
        <taxon>Bacillati</taxon>
        <taxon>Actinomycetota</taxon>
        <taxon>Actinomycetes</taxon>
        <taxon>Mycobacteriales</taxon>
        <taxon>Corynebacteriaceae</taxon>
        <taxon>Corynebacterium</taxon>
    </lineage>
</organism>
<evidence type="ECO:0000256" key="2">
    <source>
        <dbReference type="ARBA" id="ARBA00014363"/>
    </source>
</evidence>